<dbReference type="PROSITE" id="PS01124">
    <property type="entry name" value="HTH_ARAC_FAMILY_2"/>
    <property type="match status" value="1"/>
</dbReference>
<keyword evidence="3" id="KW-0804">Transcription</keyword>
<dbReference type="Pfam" id="PF12833">
    <property type="entry name" value="HTH_18"/>
    <property type="match status" value="1"/>
</dbReference>
<evidence type="ECO:0000256" key="4">
    <source>
        <dbReference type="SAM" id="MobiDB-lite"/>
    </source>
</evidence>
<evidence type="ECO:0000256" key="1">
    <source>
        <dbReference type="ARBA" id="ARBA00023015"/>
    </source>
</evidence>
<dbReference type="PANTHER" id="PTHR46796">
    <property type="entry name" value="HTH-TYPE TRANSCRIPTIONAL ACTIVATOR RHAS-RELATED"/>
    <property type="match status" value="1"/>
</dbReference>
<protein>
    <submittedName>
        <fullName evidence="6">Helix-turn-helix transcriptional regulator</fullName>
    </submittedName>
</protein>
<name>A0ABV5PUB3_9ACTN</name>
<keyword evidence="7" id="KW-1185">Reference proteome</keyword>
<comment type="caution">
    <text evidence="6">The sequence shown here is derived from an EMBL/GenBank/DDBJ whole genome shotgun (WGS) entry which is preliminary data.</text>
</comment>
<accession>A0ABV5PUB3</accession>
<evidence type="ECO:0000259" key="5">
    <source>
        <dbReference type="PROSITE" id="PS01124"/>
    </source>
</evidence>
<dbReference type="InterPro" id="IPR050204">
    <property type="entry name" value="AraC_XylS_family_regulators"/>
</dbReference>
<feature type="compositionally biased region" description="Gly residues" evidence="4">
    <location>
        <begin position="162"/>
        <end position="174"/>
    </location>
</feature>
<dbReference type="EMBL" id="JBHMCE010000003">
    <property type="protein sequence ID" value="MFB9526817.1"/>
    <property type="molecule type" value="Genomic_DNA"/>
</dbReference>
<dbReference type="SMART" id="SM00342">
    <property type="entry name" value="HTH_ARAC"/>
    <property type="match status" value="1"/>
</dbReference>
<dbReference type="InterPro" id="IPR009057">
    <property type="entry name" value="Homeodomain-like_sf"/>
</dbReference>
<dbReference type="SUPFAM" id="SSF46689">
    <property type="entry name" value="Homeodomain-like"/>
    <property type="match status" value="2"/>
</dbReference>
<keyword evidence="1" id="KW-0805">Transcription regulation</keyword>
<evidence type="ECO:0000256" key="2">
    <source>
        <dbReference type="ARBA" id="ARBA00023125"/>
    </source>
</evidence>
<reference evidence="6 7" key="1">
    <citation type="submission" date="2024-09" db="EMBL/GenBank/DDBJ databases">
        <authorList>
            <person name="Sun Q."/>
            <person name="Mori K."/>
        </authorList>
    </citation>
    <scope>NUCLEOTIDE SEQUENCE [LARGE SCALE GENOMIC DNA]</scope>
    <source>
        <strain evidence="6 7">JCM 3323</strain>
    </source>
</reference>
<dbReference type="InterPro" id="IPR018060">
    <property type="entry name" value="HTH_AraC"/>
</dbReference>
<feature type="region of interest" description="Disordered" evidence="4">
    <location>
        <begin position="1"/>
        <end position="33"/>
    </location>
</feature>
<dbReference type="PANTHER" id="PTHR46796:SF13">
    <property type="entry name" value="HTH-TYPE TRANSCRIPTIONAL ACTIVATOR RHAS"/>
    <property type="match status" value="1"/>
</dbReference>
<evidence type="ECO:0000256" key="3">
    <source>
        <dbReference type="ARBA" id="ARBA00023163"/>
    </source>
</evidence>
<feature type="region of interest" description="Disordered" evidence="4">
    <location>
        <begin position="152"/>
        <end position="174"/>
    </location>
</feature>
<evidence type="ECO:0000313" key="6">
    <source>
        <dbReference type="EMBL" id="MFB9526817.1"/>
    </source>
</evidence>
<gene>
    <name evidence="6" type="ORF">ACFFRN_09370</name>
</gene>
<keyword evidence="2" id="KW-0238">DNA-binding</keyword>
<evidence type="ECO:0000313" key="7">
    <source>
        <dbReference type="Proteomes" id="UP001589646"/>
    </source>
</evidence>
<dbReference type="Gene3D" id="1.10.10.60">
    <property type="entry name" value="Homeodomain-like"/>
    <property type="match status" value="2"/>
</dbReference>
<proteinExistence type="predicted"/>
<dbReference type="Proteomes" id="UP001589646">
    <property type="component" value="Unassembled WGS sequence"/>
</dbReference>
<feature type="domain" description="HTH araC/xylS-type" evidence="5">
    <location>
        <begin position="63"/>
        <end position="161"/>
    </location>
</feature>
<organism evidence="6 7">
    <name type="scientific">Nonomuraea roseola</name>
    <dbReference type="NCBI Taxonomy" id="46179"/>
    <lineage>
        <taxon>Bacteria</taxon>
        <taxon>Bacillati</taxon>
        <taxon>Actinomycetota</taxon>
        <taxon>Actinomycetes</taxon>
        <taxon>Streptosporangiales</taxon>
        <taxon>Streptosporangiaceae</taxon>
        <taxon>Nonomuraea</taxon>
    </lineage>
</organism>
<dbReference type="RefSeq" id="WP_346123990.1">
    <property type="nucleotide sequence ID" value="NZ_JBHMCE010000003.1"/>
</dbReference>
<sequence>MRGERPASAVRRGNQHGWPRPGRRGLPGEGGDVPRRLRAAEAGVIRYSALRSRPCGAVARSAQSALRLLHADLAHAWTVESLAAETGASRAALARRFAALVGQPPMTYLREQRLALAADLLREAGTTIATAAGRVGFSSAFALSAAFKKAHGIRPSEHRTGTGEGGSKTGVEGL</sequence>